<evidence type="ECO:0000313" key="1">
    <source>
        <dbReference type="EMBL" id="TGX98811.1"/>
    </source>
</evidence>
<organism evidence="1 2">
    <name type="scientific">Hominisplanchenecus murintestinalis</name>
    <dbReference type="NCBI Taxonomy" id="2941517"/>
    <lineage>
        <taxon>Bacteria</taxon>
        <taxon>Bacillati</taxon>
        <taxon>Bacillota</taxon>
        <taxon>Clostridia</taxon>
        <taxon>Lachnospirales</taxon>
        <taxon>Lachnospiraceae</taxon>
        <taxon>Hominisplanchenecus</taxon>
    </lineage>
</organism>
<dbReference type="EMBL" id="SRZB01000013">
    <property type="protein sequence ID" value="TGX98811.1"/>
    <property type="molecule type" value="Genomic_DNA"/>
</dbReference>
<reference evidence="1" key="1">
    <citation type="submission" date="2019-04" db="EMBL/GenBank/DDBJ databases">
        <title>Microbes associate with the intestines of laboratory mice.</title>
        <authorList>
            <person name="Navarre W."/>
            <person name="Wong E."/>
            <person name="Huang K."/>
            <person name="Tropini C."/>
            <person name="Ng K."/>
            <person name="Yu B."/>
        </authorList>
    </citation>
    <scope>NUCLEOTIDE SEQUENCE</scope>
    <source>
        <strain evidence="1">NM72_1-8</strain>
    </source>
</reference>
<comment type="caution">
    <text evidence="1">The sequence shown here is derived from an EMBL/GenBank/DDBJ whole genome shotgun (WGS) entry which is preliminary data.</text>
</comment>
<protein>
    <submittedName>
        <fullName evidence="1">Uncharacterized protein</fullName>
    </submittedName>
</protein>
<evidence type="ECO:0000313" key="2">
    <source>
        <dbReference type="Proteomes" id="UP000307720"/>
    </source>
</evidence>
<proteinExistence type="predicted"/>
<dbReference type="Proteomes" id="UP000307720">
    <property type="component" value="Unassembled WGS sequence"/>
</dbReference>
<gene>
    <name evidence="1" type="ORF">E5357_07555</name>
</gene>
<sequence>MMMINVTDITGEPILLLKEISRGGQGAVYRTDHPNLAVKLEFDRENMEYSRDVSNNEKFNFLRLLPLPDNINITLPQVVLSDYAGYTMTLLDDMESFESAFAYDFNFETDYTNDWLESIKECNETCANDFAQYIVTGGLRRRLEAYYKCAMVLSILHSVGLVYCDLSSNNIFVSKDGTKAVWLIDADNINFQSYTAKNGGYYTPGYAAPEIIKGKGSTFYSDCYSFAISFFWNMTWIHPFMGVMTEEGIDDDFADDSQDKAYSGEYPWILDKEDDGNCLGEDASGMPIDMIVSHKLMKYFDRTFSSKGKDRRHTRTTMFEWTNVIAEAMDSVLRCPVCGMDYNGNGSNECPWCENRPVVIELITKINDNDFWMYRHEIIENKVIAIPLRVIEGVKSANVDRNAFYLKKEEKGYIISDFVEDYDFQLETEDKGKVSIYGEVVISEKCRLIVVNSRMYSEPVIIEVVIR</sequence>
<keyword evidence="2" id="KW-1185">Reference proteome</keyword>
<accession>A0AC61R0U8</accession>
<name>A0AC61R0U8_9FIRM</name>